<dbReference type="InterPro" id="IPR005331">
    <property type="entry name" value="Sulfotransferase"/>
</dbReference>
<dbReference type="Proteomes" id="UP001515480">
    <property type="component" value="Unassembled WGS sequence"/>
</dbReference>
<name>A0AB34K202_PRYPA</name>
<gene>
    <name evidence="11" type="ORF">AB1Y20_009618</name>
</gene>
<keyword evidence="7" id="KW-0333">Golgi apparatus</keyword>
<evidence type="ECO:0000256" key="9">
    <source>
        <dbReference type="ARBA" id="ARBA00023180"/>
    </source>
</evidence>
<proteinExistence type="inferred from homology"/>
<dbReference type="InterPro" id="IPR027417">
    <property type="entry name" value="P-loop_NTPase"/>
</dbReference>
<dbReference type="InterPro" id="IPR007734">
    <property type="entry name" value="Heparan_SO4_2-O-STrfase"/>
</dbReference>
<evidence type="ECO:0000256" key="10">
    <source>
        <dbReference type="SAM" id="MobiDB-lite"/>
    </source>
</evidence>
<comment type="subcellular location">
    <subcellularLocation>
        <location evidence="1">Golgi apparatus membrane</location>
        <topology evidence="1">Single-pass type II membrane protein</topology>
    </subcellularLocation>
</comment>
<dbReference type="GO" id="GO:0000139">
    <property type="term" value="C:Golgi membrane"/>
    <property type="evidence" value="ECO:0007669"/>
    <property type="project" value="UniProtKB-SubCell"/>
</dbReference>
<dbReference type="PANTHER" id="PTHR12129">
    <property type="entry name" value="HEPARAN SULFATE 2-O-SULFOTRANSFERASE"/>
    <property type="match status" value="1"/>
</dbReference>
<keyword evidence="3" id="KW-0808">Transferase</keyword>
<evidence type="ECO:0000313" key="11">
    <source>
        <dbReference type="EMBL" id="KAL1528261.1"/>
    </source>
</evidence>
<dbReference type="PANTHER" id="PTHR12129:SF15">
    <property type="entry name" value="URONYL 2-SULFOTRANSFERASE"/>
    <property type="match status" value="1"/>
</dbReference>
<keyword evidence="4" id="KW-0812">Transmembrane</keyword>
<keyword evidence="9" id="KW-0325">Glycoprotein</keyword>
<evidence type="ECO:0000256" key="2">
    <source>
        <dbReference type="ARBA" id="ARBA00010569"/>
    </source>
</evidence>
<evidence type="ECO:0000256" key="7">
    <source>
        <dbReference type="ARBA" id="ARBA00023034"/>
    </source>
</evidence>
<feature type="compositionally biased region" description="Basic and acidic residues" evidence="10">
    <location>
        <begin position="241"/>
        <end position="255"/>
    </location>
</feature>
<protein>
    <recommendedName>
        <fullName evidence="13">Protein-tyrosine sulfotransferase</fullName>
    </recommendedName>
</protein>
<keyword evidence="8" id="KW-0472">Membrane</keyword>
<evidence type="ECO:0000256" key="5">
    <source>
        <dbReference type="ARBA" id="ARBA00022968"/>
    </source>
</evidence>
<organism evidence="11 12">
    <name type="scientific">Prymnesium parvum</name>
    <name type="common">Toxic golden alga</name>
    <dbReference type="NCBI Taxonomy" id="97485"/>
    <lineage>
        <taxon>Eukaryota</taxon>
        <taxon>Haptista</taxon>
        <taxon>Haptophyta</taxon>
        <taxon>Prymnesiophyceae</taxon>
        <taxon>Prymnesiales</taxon>
        <taxon>Prymnesiaceae</taxon>
        <taxon>Prymnesium</taxon>
    </lineage>
</organism>
<evidence type="ECO:0000256" key="8">
    <source>
        <dbReference type="ARBA" id="ARBA00023136"/>
    </source>
</evidence>
<keyword evidence="5" id="KW-0735">Signal-anchor</keyword>
<evidence type="ECO:0000256" key="3">
    <source>
        <dbReference type="ARBA" id="ARBA00022679"/>
    </source>
</evidence>
<comment type="caution">
    <text evidence="11">The sequence shown here is derived from an EMBL/GenBank/DDBJ whole genome shotgun (WGS) entry which is preliminary data.</text>
</comment>
<evidence type="ECO:0000256" key="6">
    <source>
        <dbReference type="ARBA" id="ARBA00022989"/>
    </source>
</evidence>
<dbReference type="SUPFAM" id="SSF52540">
    <property type="entry name" value="P-loop containing nucleoside triphosphate hydrolases"/>
    <property type="match status" value="1"/>
</dbReference>
<evidence type="ECO:0000313" key="12">
    <source>
        <dbReference type="Proteomes" id="UP001515480"/>
    </source>
</evidence>
<dbReference type="Gene3D" id="3.40.50.300">
    <property type="entry name" value="P-loop containing nucleotide triphosphate hydrolases"/>
    <property type="match status" value="1"/>
</dbReference>
<keyword evidence="6" id="KW-1133">Transmembrane helix</keyword>
<dbReference type="Pfam" id="PF03567">
    <property type="entry name" value="Sulfotransfer_2"/>
    <property type="match status" value="1"/>
</dbReference>
<feature type="region of interest" description="Disordered" evidence="10">
    <location>
        <begin position="241"/>
        <end position="297"/>
    </location>
</feature>
<feature type="compositionally biased region" description="Polar residues" evidence="10">
    <location>
        <begin position="264"/>
        <end position="273"/>
    </location>
</feature>
<dbReference type="AlphaFoldDB" id="A0AB34K202"/>
<accession>A0AB34K202</accession>
<dbReference type="EMBL" id="JBGBPQ010000002">
    <property type="protein sequence ID" value="KAL1528261.1"/>
    <property type="molecule type" value="Genomic_DNA"/>
</dbReference>
<evidence type="ECO:0000256" key="4">
    <source>
        <dbReference type="ARBA" id="ARBA00022692"/>
    </source>
</evidence>
<reference evidence="11 12" key="1">
    <citation type="journal article" date="2024" name="Science">
        <title>Giant polyketide synthase enzymes in the biosynthesis of giant marine polyether toxins.</title>
        <authorList>
            <person name="Fallon T.R."/>
            <person name="Shende V.V."/>
            <person name="Wierzbicki I.H."/>
            <person name="Pendleton A.L."/>
            <person name="Watervoot N.F."/>
            <person name="Auber R.P."/>
            <person name="Gonzalez D.J."/>
            <person name="Wisecaver J.H."/>
            <person name="Moore B.S."/>
        </authorList>
    </citation>
    <scope>NUCLEOTIDE SEQUENCE [LARGE SCALE GENOMIC DNA]</scope>
    <source>
        <strain evidence="11 12">12B1</strain>
    </source>
</reference>
<evidence type="ECO:0008006" key="13">
    <source>
        <dbReference type="Google" id="ProtNLM"/>
    </source>
</evidence>
<evidence type="ECO:0000256" key="1">
    <source>
        <dbReference type="ARBA" id="ARBA00004323"/>
    </source>
</evidence>
<sequence length="664" mass="72813">MLSAALCTTADGRLCQTHACAGPRHSTWCDATNGRAGRCAPACFGLLLHVWASELRGCDLLAEATPSHGLRRLKSVAFKSAQLASDVSSGAALPTLAHSRHIVAELSHLASNSFELWLGMRQPRVRRTEEGCTVEAARLLTFQGELVMDLLAAAIANKSRHEPPPQESGRRQLRAEHARHAVVSCTGSAVRAQEEGLARTAAGAKQHVDAPLVAAVVGGMLPSFGYGTVWLLFEVQPEGLNHDERQTDPRGDAWRDTSALPRRINTSRGVNDTFSERAPPSTLPSGADTPQGTSPALDDELAVEPEMVMPWAEDAAGLEVRLPNSSSFKCGSACARLGAASPNLIVFNRVPKCGSTTLEHIIRRQSLRRAFRFVRSEDYANNSMNLKDQRRFATMASELGANGRMVYDRHVLYVDFARFGLPAPTYINIVRDPLAMELSAYYFWRQCVCITRQPFCRSASARVAELNQQSRAVPSPAGVCSMSIDEIYRHVAPQPRLGIMTRWFCGQLPLCKVPDPQPLPVRLRALHRAMHNVRHAYAWVGVLEQFEESLALLVRLLPSYFGGLHVAQAAREHARPSNISSSAPQPSRETLHKIAMENENDIRLYRYISNLLECRLQQCGISSSEGNTTLLQAGSVEGGHDLEWLDDPVSFSTVANAAARKILE</sequence>
<keyword evidence="12" id="KW-1185">Reference proteome</keyword>
<comment type="similarity">
    <text evidence="2">Belongs to the sulfotransferase 3 family.</text>
</comment>
<dbReference type="GO" id="GO:0008146">
    <property type="term" value="F:sulfotransferase activity"/>
    <property type="evidence" value="ECO:0007669"/>
    <property type="project" value="InterPro"/>
</dbReference>